<organism evidence="8 9">
    <name type="scientific">Bacillus spongiae</name>
    <dbReference type="NCBI Taxonomy" id="2683610"/>
    <lineage>
        <taxon>Bacteria</taxon>
        <taxon>Bacillati</taxon>
        <taxon>Bacillota</taxon>
        <taxon>Bacilli</taxon>
        <taxon>Bacillales</taxon>
        <taxon>Bacillaceae</taxon>
        <taxon>Bacillus</taxon>
    </lineage>
</organism>
<keyword evidence="4 6" id="KW-1133">Transmembrane helix</keyword>
<keyword evidence="3 6" id="KW-0812">Transmembrane</keyword>
<dbReference type="InterPro" id="IPR022781">
    <property type="entry name" value="Flagellar_biosynth_FliO"/>
</dbReference>
<evidence type="ECO:0000256" key="6">
    <source>
        <dbReference type="SAM" id="Phobius"/>
    </source>
</evidence>
<dbReference type="Proteomes" id="UP001312865">
    <property type="component" value="Unassembled WGS sequence"/>
</dbReference>
<evidence type="ECO:0000256" key="2">
    <source>
        <dbReference type="ARBA" id="ARBA00022475"/>
    </source>
</evidence>
<feature type="transmembrane region" description="Helical" evidence="6">
    <location>
        <begin position="71"/>
        <end position="89"/>
    </location>
</feature>
<evidence type="ECO:0000256" key="3">
    <source>
        <dbReference type="ARBA" id="ARBA00022692"/>
    </source>
</evidence>
<evidence type="ECO:0000256" key="7">
    <source>
        <dbReference type="SAM" id="SignalP"/>
    </source>
</evidence>
<feature type="signal peptide" evidence="7">
    <location>
        <begin position="1"/>
        <end position="25"/>
    </location>
</feature>
<keyword evidence="7" id="KW-0732">Signal</keyword>
<dbReference type="Pfam" id="PF04347">
    <property type="entry name" value="FliO"/>
    <property type="match status" value="1"/>
</dbReference>
<comment type="caution">
    <text evidence="8">The sequence shown here is derived from an EMBL/GenBank/DDBJ whole genome shotgun (WGS) entry which is preliminary data.</text>
</comment>
<keyword evidence="8" id="KW-0966">Cell projection</keyword>
<evidence type="ECO:0000256" key="5">
    <source>
        <dbReference type="ARBA" id="ARBA00023136"/>
    </source>
</evidence>
<evidence type="ECO:0000256" key="4">
    <source>
        <dbReference type="ARBA" id="ARBA00022989"/>
    </source>
</evidence>
<reference evidence="8 9" key="1">
    <citation type="journal article" date="2018" name="J. Microbiol.">
        <title>Bacillus spongiae sp. nov., isolated from sponge of Jeju Island.</title>
        <authorList>
            <person name="Lee G.E."/>
            <person name="Im W.T."/>
            <person name="Park J.S."/>
        </authorList>
    </citation>
    <scope>NUCLEOTIDE SEQUENCE [LARGE SCALE GENOMIC DNA]</scope>
    <source>
        <strain evidence="8 9">135PIL107-10</strain>
    </source>
</reference>
<dbReference type="EMBL" id="JBBAXC010000002">
    <property type="protein sequence ID" value="MEI5906185.1"/>
    <property type="molecule type" value="Genomic_DNA"/>
</dbReference>
<accession>A0ABU8HA98</accession>
<gene>
    <name evidence="8" type="ORF">WAK64_03750</name>
</gene>
<dbReference type="RefSeq" id="WP_336585603.1">
    <property type="nucleotide sequence ID" value="NZ_JBBAXC010000002.1"/>
</dbReference>
<comment type="subcellular location">
    <subcellularLocation>
        <location evidence="1">Cell membrane</location>
    </subcellularLocation>
</comment>
<sequence>MRSQKKWMVVIVVIMSLLGWGESHPQASVNPSVADCVNASMEGCQKDSEEIDTEKTNEQMVSAPTVSMMDFIKMIVALLFVIGLIYTLLRFISQRSRSFQQTKLLHNLGGTSLGGNRSVQVVKVGNRILVLGVGEDIHLIKEIDEAKEYEEFITSFENNYENLLKGSNPLVRGWSKRMKGKKETDLPFRSLFKSQLDDLKKGRKNMFNELKKEENSLDE</sequence>
<evidence type="ECO:0000256" key="1">
    <source>
        <dbReference type="ARBA" id="ARBA00004236"/>
    </source>
</evidence>
<keyword evidence="5 6" id="KW-0472">Membrane</keyword>
<keyword evidence="8" id="KW-0282">Flagellum</keyword>
<keyword evidence="9" id="KW-1185">Reference proteome</keyword>
<evidence type="ECO:0000313" key="8">
    <source>
        <dbReference type="EMBL" id="MEI5906185.1"/>
    </source>
</evidence>
<name>A0ABU8HA98_9BACI</name>
<evidence type="ECO:0000313" key="9">
    <source>
        <dbReference type="Proteomes" id="UP001312865"/>
    </source>
</evidence>
<proteinExistence type="predicted"/>
<keyword evidence="8" id="KW-0969">Cilium</keyword>
<protein>
    <submittedName>
        <fullName evidence="8">Flagellar biosynthetic protein FliO</fullName>
    </submittedName>
</protein>
<keyword evidence="2" id="KW-1003">Cell membrane</keyword>
<feature type="chain" id="PRO_5046669776" evidence="7">
    <location>
        <begin position="26"/>
        <end position="219"/>
    </location>
</feature>